<gene>
    <name evidence="2" type="ORF">Tam10B_1270</name>
</gene>
<comment type="caution">
    <text evidence="2">The sequence shown here is derived from an EMBL/GenBank/DDBJ whole genome shotgun (WGS) entry which is preliminary data.</text>
</comment>
<feature type="compositionally biased region" description="Acidic residues" evidence="1">
    <location>
        <begin position="33"/>
        <end position="42"/>
    </location>
</feature>
<accession>A0A229VYC7</accession>
<evidence type="ECO:0000256" key="1">
    <source>
        <dbReference type="SAM" id="MobiDB-lite"/>
    </source>
</evidence>
<dbReference type="Proteomes" id="UP000215433">
    <property type="component" value="Unassembled WGS sequence"/>
</dbReference>
<feature type="region of interest" description="Disordered" evidence="1">
    <location>
        <begin position="230"/>
        <end position="259"/>
    </location>
</feature>
<keyword evidence="3" id="KW-1185">Reference proteome</keyword>
<dbReference type="EMBL" id="NEWD01000016">
    <property type="protein sequence ID" value="OXN00400.1"/>
    <property type="molecule type" value="Genomic_DNA"/>
</dbReference>
<feature type="region of interest" description="Disordered" evidence="1">
    <location>
        <begin position="18"/>
        <end position="44"/>
    </location>
</feature>
<feature type="compositionally biased region" description="Basic residues" evidence="1">
    <location>
        <begin position="234"/>
        <end position="245"/>
    </location>
</feature>
<feature type="compositionally biased region" description="Pro residues" evidence="1">
    <location>
        <begin position="248"/>
        <end position="257"/>
    </location>
</feature>
<dbReference type="RefSeq" id="WP_093960426.1">
    <property type="nucleotide sequence ID" value="NZ_NEWD01000016.1"/>
</dbReference>
<evidence type="ECO:0000313" key="2">
    <source>
        <dbReference type="EMBL" id="OXN00400.1"/>
    </source>
</evidence>
<evidence type="ECO:0000313" key="3">
    <source>
        <dbReference type="Proteomes" id="UP000215433"/>
    </source>
</evidence>
<proteinExistence type="predicted"/>
<organism evidence="2 3">
    <name type="scientific">Bifidobacterium vansinderenii</name>
    <dbReference type="NCBI Taxonomy" id="1984871"/>
    <lineage>
        <taxon>Bacteria</taxon>
        <taxon>Bacillati</taxon>
        <taxon>Actinomycetota</taxon>
        <taxon>Actinomycetes</taxon>
        <taxon>Bifidobacteriales</taxon>
        <taxon>Bifidobacteriaceae</taxon>
        <taxon>Bifidobacterium</taxon>
    </lineage>
</organism>
<name>A0A229VYC7_9BIFI</name>
<reference evidence="2 3" key="1">
    <citation type="submission" date="2017-05" db="EMBL/GenBank/DDBJ databases">
        <title>Bifidobacterium vansinderenii sp. nov.</title>
        <authorList>
            <person name="Lugli G.A."/>
            <person name="Duranti S."/>
            <person name="Mangifesta M."/>
        </authorList>
    </citation>
    <scope>NUCLEOTIDE SEQUENCE [LARGE SCALE GENOMIC DNA]</scope>
    <source>
        <strain evidence="2 3">Tam10B</strain>
    </source>
</reference>
<dbReference type="AlphaFoldDB" id="A0A229VYC7"/>
<sequence>MSVDDGLSEALSMRGEEDARMARIVGPAVDSTTDIEDDDDDWRNDGYAHYPDGSFVMNPDRDGWVGPDDVMNDPGDGIPLDGPVHAGVDYGYEDVMGMPARLARSVTYWQEDLVPRLLDYAKGRVNLVLKHYAERAGVPGIDTLPIEILVEDALDEHIISRERLDDIMRCVADTTGGWALRELQLDPPAFRAAALAAARITDYYDPEAGDREWETDPEWLEQAEYVVEKTRERRQQHRAGSRKWHPTPNRPPLPPESWPGHEKQVLASWARERAFEVYGSICMDEQCVVMDVPLYSESIYRYGPLEPKAREALQRLVTRTIWFRRDVQLSVGEGNPKELLPEGYVNRAGAPLPGYTDRQRQAHVILHAALEQAPGLSGEAQLERDFIRTTPVPIPDNPLDWRYAPFEEPWWVWRRAE</sequence>
<protein>
    <submittedName>
        <fullName evidence="2">Uncharacterized protein</fullName>
    </submittedName>
</protein>